<dbReference type="InterPro" id="IPR027477">
    <property type="entry name" value="Succ_DH/fumarate_Rdtase_cat_sf"/>
</dbReference>
<comment type="cofactor">
    <cofactor evidence="1">
        <name>FAD</name>
        <dbReference type="ChEBI" id="CHEBI:57692"/>
    </cofactor>
</comment>
<comment type="caution">
    <text evidence="6">The sequence shown here is derived from an EMBL/GenBank/DDBJ whole genome shotgun (WGS) entry which is preliminary data.</text>
</comment>
<evidence type="ECO:0000256" key="3">
    <source>
        <dbReference type="ARBA" id="ARBA00022827"/>
    </source>
</evidence>
<keyword evidence="2" id="KW-0285">Flavoprotein</keyword>
<gene>
    <name evidence="6" type="primary">tcuA</name>
    <name evidence="6" type="ORF">HIJ39_13330</name>
</gene>
<dbReference type="SUPFAM" id="SSF51905">
    <property type="entry name" value="FAD/NAD(P)-binding domain"/>
    <property type="match status" value="1"/>
</dbReference>
<dbReference type="GO" id="GO:0033765">
    <property type="term" value="F:steroid dehydrogenase activity, acting on the CH-CH group of donors"/>
    <property type="evidence" value="ECO:0007669"/>
    <property type="project" value="UniProtKB-ARBA"/>
</dbReference>
<dbReference type="PANTHER" id="PTHR43400">
    <property type="entry name" value="FUMARATE REDUCTASE"/>
    <property type="match status" value="1"/>
</dbReference>
<evidence type="ECO:0000256" key="4">
    <source>
        <dbReference type="ARBA" id="ARBA00023002"/>
    </source>
</evidence>
<evidence type="ECO:0000256" key="2">
    <source>
        <dbReference type="ARBA" id="ARBA00022630"/>
    </source>
</evidence>
<sequence>MKQKRVDVVVVGGGNAAMSAAMAAKERGREVLVLEKAPKAWRGGNSHFTGGAFRFAFDSTDDLRALIPDVKDDEFQNYDIDPYTGDQYFDDLVTVTEGLTDPDLADYLVSNSYDTMRWMQQQGMRFALLLRRQSYVVNGRTKFWGGLILEAVGGGAGLIERWYELAESQGLEVWYDAEAYELMTENVRQVKGVRVLQQGEPVEVLAESVILAAGGFEANAAMRAQYLGKDWDLALVRGTPYNTGDAIRMALAVGAEPYGHWSGSHAVQWDANAPRYGDREVGDGFQKHSYPLGIIVNREGRRFVDEGADFRNYTYAKYGREVMKQPGRIAFQIFDAATLPLLRDEYRIRQITRAEANTLDELARKLGIEDTEQFVRTVQEFNQAVDRSTIFDPAVKDGRAARGITPPKSNWAVAIEKPPFVGFAVTCGITFTFGGLHINDDGQVLDTRGEPIPGLYAAGELVGGLFYHNYAGGSGLMAGSVFGRLAGSRA</sequence>
<dbReference type="AlphaFoldDB" id="A0A7Y0L4U1"/>
<dbReference type="Pfam" id="PF00890">
    <property type="entry name" value="FAD_binding_2"/>
    <property type="match status" value="1"/>
</dbReference>
<dbReference type="PANTHER" id="PTHR43400:SF7">
    <property type="entry name" value="FAD-DEPENDENT OXIDOREDUCTASE 2 FAD BINDING DOMAIN-CONTAINING PROTEIN"/>
    <property type="match status" value="1"/>
</dbReference>
<accession>A0A7Y0L4U1</accession>
<evidence type="ECO:0000313" key="6">
    <source>
        <dbReference type="EMBL" id="NMP23322.1"/>
    </source>
</evidence>
<dbReference type="InterPro" id="IPR003953">
    <property type="entry name" value="FAD-dep_OxRdtase_2_FAD-bd"/>
</dbReference>
<keyword evidence="4" id="KW-0560">Oxidoreductase</keyword>
<dbReference type="EMBL" id="JABBVZ010000047">
    <property type="protein sequence ID" value="NMP23322.1"/>
    <property type="molecule type" value="Genomic_DNA"/>
</dbReference>
<keyword evidence="7" id="KW-1185">Reference proteome</keyword>
<dbReference type="Gene3D" id="3.50.50.60">
    <property type="entry name" value="FAD/NAD(P)-binding domain"/>
    <property type="match status" value="1"/>
</dbReference>
<evidence type="ECO:0000259" key="5">
    <source>
        <dbReference type="Pfam" id="PF00890"/>
    </source>
</evidence>
<dbReference type="RefSeq" id="WP_169100491.1">
    <property type="nucleotide sequence ID" value="NZ_JABBVZ010000047.1"/>
</dbReference>
<organism evidence="6 7">
    <name type="scientific">Sulfobacillus harzensis</name>
    <dbReference type="NCBI Taxonomy" id="2729629"/>
    <lineage>
        <taxon>Bacteria</taxon>
        <taxon>Bacillati</taxon>
        <taxon>Bacillota</taxon>
        <taxon>Clostridia</taxon>
        <taxon>Eubacteriales</taxon>
        <taxon>Clostridiales Family XVII. Incertae Sedis</taxon>
        <taxon>Sulfobacillus</taxon>
    </lineage>
</organism>
<evidence type="ECO:0000313" key="7">
    <source>
        <dbReference type="Proteomes" id="UP000533476"/>
    </source>
</evidence>
<reference evidence="6 7" key="1">
    <citation type="submission" date="2020-04" db="EMBL/GenBank/DDBJ databases">
        <authorList>
            <person name="Zhang R."/>
            <person name="Schippers A."/>
        </authorList>
    </citation>
    <scope>NUCLEOTIDE SEQUENCE [LARGE SCALE GENOMIC DNA]</scope>
    <source>
        <strain evidence="6 7">DSM 109850</strain>
    </source>
</reference>
<dbReference type="InterPro" id="IPR050315">
    <property type="entry name" value="FAD-oxidoreductase_2"/>
</dbReference>
<dbReference type="Proteomes" id="UP000533476">
    <property type="component" value="Unassembled WGS sequence"/>
</dbReference>
<name>A0A7Y0L4U1_9FIRM</name>
<feature type="domain" description="FAD-dependent oxidoreductase 2 FAD-binding" evidence="5">
    <location>
        <begin position="7"/>
        <end position="474"/>
    </location>
</feature>
<keyword evidence="3" id="KW-0274">FAD</keyword>
<dbReference type="SUPFAM" id="SSF56425">
    <property type="entry name" value="Succinate dehydrogenase/fumarate reductase flavoprotein, catalytic domain"/>
    <property type="match status" value="1"/>
</dbReference>
<dbReference type="Gene3D" id="3.90.700.10">
    <property type="entry name" value="Succinate dehydrogenase/fumarate reductase flavoprotein, catalytic domain"/>
    <property type="match status" value="1"/>
</dbReference>
<dbReference type="PRINTS" id="PR00945">
    <property type="entry name" value="HGRDTASE"/>
</dbReference>
<evidence type="ECO:0000256" key="1">
    <source>
        <dbReference type="ARBA" id="ARBA00001974"/>
    </source>
</evidence>
<protein>
    <submittedName>
        <fullName evidence="6">FAD-dependent tricarballylate dehydrogenase TcuA</fullName>
    </submittedName>
</protein>
<proteinExistence type="predicted"/>
<dbReference type="NCBIfam" id="NF006130">
    <property type="entry name" value="PRK08274.1"/>
    <property type="match status" value="1"/>
</dbReference>
<dbReference type="InterPro" id="IPR036188">
    <property type="entry name" value="FAD/NAD-bd_sf"/>
</dbReference>